<dbReference type="eggNOG" id="ENOG502SGS7">
    <property type="taxonomic scope" value="Eukaryota"/>
</dbReference>
<protein>
    <recommendedName>
        <fullName evidence="3">Proteasome assembly chaperone 3</fullName>
    </recommendedName>
</protein>
<gene>
    <name evidence="1" type="ORF">HETIRDRAFT_320434</name>
</gene>
<reference evidence="1 2" key="1">
    <citation type="journal article" date="2012" name="New Phytol.">
        <title>Insight into trade-off between wood decay and parasitism from the genome of a fungal forest pathogen.</title>
        <authorList>
            <person name="Olson A."/>
            <person name="Aerts A."/>
            <person name="Asiegbu F."/>
            <person name="Belbahri L."/>
            <person name="Bouzid O."/>
            <person name="Broberg A."/>
            <person name="Canback B."/>
            <person name="Coutinho P.M."/>
            <person name="Cullen D."/>
            <person name="Dalman K."/>
            <person name="Deflorio G."/>
            <person name="van Diepen L.T."/>
            <person name="Dunand C."/>
            <person name="Duplessis S."/>
            <person name="Durling M."/>
            <person name="Gonthier P."/>
            <person name="Grimwood J."/>
            <person name="Fossdal C.G."/>
            <person name="Hansson D."/>
            <person name="Henrissat B."/>
            <person name="Hietala A."/>
            <person name="Himmelstrand K."/>
            <person name="Hoffmeister D."/>
            <person name="Hogberg N."/>
            <person name="James T.Y."/>
            <person name="Karlsson M."/>
            <person name="Kohler A."/>
            <person name="Kues U."/>
            <person name="Lee Y.H."/>
            <person name="Lin Y.C."/>
            <person name="Lind M."/>
            <person name="Lindquist E."/>
            <person name="Lombard V."/>
            <person name="Lucas S."/>
            <person name="Lunden K."/>
            <person name="Morin E."/>
            <person name="Murat C."/>
            <person name="Park J."/>
            <person name="Raffaello T."/>
            <person name="Rouze P."/>
            <person name="Salamov A."/>
            <person name="Schmutz J."/>
            <person name="Solheim H."/>
            <person name="Stahlberg J."/>
            <person name="Velez H."/>
            <person name="de Vries R.P."/>
            <person name="Wiebenga A."/>
            <person name="Woodward S."/>
            <person name="Yakovlev I."/>
            <person name="Garbelotto M."/>
            <person name="Martin F."/>
            <person name="Grigoriev I.V."/>
            <person name="Stenlid J."/>
        </authorList>
    </citation>
    <scope>NUCLEOTIDE SEQUENCE [LARGE SCALE GENOMIC DNA]</scope>
    <source>
        <strain evidence="1 2">TC 32-1</strain>
    </source>
</reference>
<sequence length="157" mass="16197">MSTNTIRIETRYIARASPSQPAFVLQATCLAGSYMLWIGTAEDGGRGDDESAKRLVAQGSVARDWACAMPPIQGRPALGTPLFRTSGSDAALGMAQRLARRFGKQMFLSVDVAGGFMSGEQGLLGAERALVSTLKELEGEGDGVGAAGAGGDTNTAA</sequence>
<evidence type="ECO:0000313" key="1">
    <source>
        <dbReference type="EMBL" id="ETW80897.1"/>
    </source>
</evidence>
<dbReference type="KEGG" id="hir:HETIRDRAFT_320434"/>
<dbReference type="InParanoid" id="W4K512"/>
<dbReference type="GeneID" id="20670664"/>
<dbReference type="PANTHER" id="PTHR33559:SF1">
    <property type="entry name" value="PROTEASOME ASSEMBLY CHAPERONE 4"/>
    <property type="match status" value="1"/>
</dbReference>
<accession>W4K512</accession>
<organism evidence="1 2">
    <name type="scientific">Heterobasidion irregulare (strain TC 32-1)</name>
    <dbReference type="NCBI Taxonomy" id="747525"/>
    <lineage>
        <taxon>Eukaryota</taxon>
        <taxon>Fungi</taxon>
        <taxon>Dikarya</taxon>
        <taxon>Basidiomycota</taxon>
        <taxon>Agaricomycotina</taxon>
        <taxon>Agaricomycetes</taxon>
        <taxon>Russulales</taxon>
        <taxon>Bondarzewiaceae</taxon>
        <taxon>Heterobasidion</taxon>
        <taxon>Heterobasidion annosum species complex</taxon>
    </lineage>
</organism>
<proteinExistence type="predicted"/>
<dbReference type="Pfam" id="PF16093">
    <property type="entry name" value="PAC4"/>
    <property type="match status" value="1"/>
</dbReference>
<evidence type="ECO:0000313" key="2">
    <source>
        <dbReference type="Proteomes" id="UP000030671"/>
    </source>
</evidence>
<dbReference type="InterPro" id="IPR032157">
    <property type="entry name" value="PAC4"/>
</dbReference>
<dbReference type="Proteomes" id="UP000030671">
    <property type="component" value="Unassembled WGS sequence"/>
</dbReference>
<evidence type="ECO:0008006" key="3">
    <source>
        <dbReference type="Google" id="ProtNLM"/>
    </source>
</evidence>
<name>W4K512_HETIT</name>
<dbReference type="AlphaFoldDB" id="W4K512"/>
<dbReference type="PANTHER" id="PTHR33559">
    <property type="entry name" value="PROTEASOME ASSEMBLY CHAPERONE 4"/>
    <property type="match status" value="1"/>
</dbReference>
<dbReference type="RefSeq" id="XP_009547592.1">
    <property type="nucleotide sequence ID" value="XM_009549297.1"/>
</dbReference>
<dbReference type="HOGENOM" id="CLU_120624_0_0_1"/>
<keyword evidence="2" id="KW-1185">Reference proteome</keyword>
<dbReference type="OrthoDB" id="368507at2759"/>
<dbReference type="GO" id="GO:0043248">
    <property type="term" value="P:proteasome assembly"/>
    <property type="evidence" value="ECO:0007669"/>
    <property type="project" value="InterPro"/>
</dbReference>
<dbReference type="EMBL" id="KI925459">
    <property type="protein sequence ID" value="ETW80897.1"/>
    <property type="molecule type" value="Genomic_DNA"/>
</dbReference>